<reference evidence="6 7" key="1">
    <citation type="journal article" date="2012" name="Front. Microbiol.">
        <title>Complete genome of Ignavibacterium album, a metabolically versatile, flagellated, facultative anaerobe from the phylum Chlorobi.</title>
        <authorList>
            <person name="Liu Z."/>
            <person name="Frigaard N.-U."/>
            <person name="Vogl K."/>
            <person name="Iino T."/>
            <person name="Ohkuma M."/>
            <person name="Overmann J."/>
            <person name="Bryant D.A."/>
        </authorList>
    </citation>
    <scope>NUCLEOTIDE SEQUENCE [LARGE SCALE GENOMIC DNA]</scope>
    <source>
        <strain evidence="7">DSM 19864 / JCM 16511 / NBRC 101810 / Mat9-16</strain>
    </source>
</reference>
<protein>
    <recommendedName>
        <fullName evidence="5">3-deoxy-manno-octulosonate cytidylyltransferase</fullName>
        <ecNumber evidence="5">2.7.7.38</ecNumber>
    </recommendedName>
    <alternativeName>
        <fullName evidence="5">CMP-2-keto-3-deoxyoctulosonic acid synthase</fullName>
        <shortName evidence="5">CKS</shortName>
        <shortName evidence="5">CMP-KDO synthase</shortName>
    </alternativeName>
</protein>
<dbReference type="OrthoDB" id="9815559at2"/>
<dbReference type="NCBIfam" id="TIGR00466">
    <property type="entry name" value="kdsB"/>
    <property type="match status" value="1"/>
</dbReference>
<dbReference type="Pfam" id="PF02348">
    <property type="entry name" value="CTP_transf_3"/>
    <property type="match status" value="1"/>
</dbReference>
<dbReference type="Gene3D" id="3.90.550.10">
    <property type="entry name" value="Spore Coat Polysaccharide Biosynthesis Protein SpsA, Chain A"/>
    <property type="match status" value="1"/>
</dbReference>
<dbReference type="UniPathway" id="UPA00358">
    <property type="reaction ID" value="UER00476"/>
</dbReference>
<dbReference type="FunFam" id="3.90.550.10:FF:000011">
    <property type="entry name" value="3-deoxy-manno-octulosonate cytidylyltransferase"/>
    <property type="match status" value="1"/>
</dbReference>
<comment type="catalytic activity">
    <reaction evidence="5">
        <text>3-deoxy-alpha-D-manno-oct-2-ulosonate + CTP = CMP-3-deoxy-beta-D-manno-octulosonate + diphosphate</text>
        <dbReference type="Rhea" id="RHEA:23448"/>
        <dbReference type="ChEBI" id="CHEBI:33019"/>
        <dbReference type="ChEBI" id="CHEBI:37563"/>
        <dbReference type="ChEBI" id="CHEBI:85986"/>
        <dbReference type="ChEBI" id="CHEBI:85987"/>
        <dbReference type="EC" id="2.7.7.38"/>
    </reaction>
</comment>
<dbReference type="HAMAP" id="MF_00057">
    <property type="entry name" value="KdsB"/>
    <property type="match status" value="1"/>
</dbReference>
<evidence type="ECO:0000313" key="6">
    <source>
        <dbReference type="EMBL" id="AFH49748.1"/>
    </source>
</evidence>
<dbReference type="STRING" id="945713.IALB_2043"/>
<dbReference type="GO" id="GO:0008690">
    <property type="term" value="F:3-deoxy-manno-octulosonate cytidylyltransferase activity"/>
    <property type="evidence" value="ECO:0007669"/>
    <property type="project" value="UniProtKB-UniRule"/>
</dbReference>
<evidence type="ECO:0000256" key="4">
    <source>
        <dbReference type="ARBA" id="ARBA00022985"/>
    </source>
</evidence>
<comment type="subcellular location">
    <subcellularLocation>
        <location evidence="5">Cytoplasm</location>
    </subcellularLocation>
    <subcellularLocation>
        <location evidence="1">Membrane</location>
    </subcellularLocation>
</comment>
<dbReference type="HOGENOM" id="CLU_065038_0_1_10"/>
<dbReference type="AlphaFoldDB" id="I0AL91"/>
<dbReference type="RefSeq" id="WP_014560897.1">
    <property type="nucleotide sequence ID" value="NC_017464.1"/>
</dbReference>
<dbReference type="UniPathway" id="UPA00030"/>
<keyword evidence="4 5" id="KW-0448">Lipopolysaccharide biosynthesis</keyword>
<dbReference type="Proteomes" id="UP000007394">
    <property type="component" value="Chromosome"/>
</dbReference>
<dbReference type="eggNOG" id="COG1212">
    <property type="taxonomic scope" value="Bacteria"/>
</dbReference>
<comment type="pathway">
    <text evidence="5">Bacterial outer membrane biogenesis; lipopolysaccharide biosynthesis.</text>
</comment>
<dbReference type="PANTHER" id="PTHR42866">
    <property type="entry name" value="3-DEOXY-MANNO-OCTULOSONATE CYTIDYLYLTRANSFERASE"/>
    <property type="match status" value="1"/>
</dbReference>
<comment type="pathway">
    <text evidence="5">Nucleotide-sugar biosynthesis; CMP-3-deoxy-D-manno-octulosonate biosynthesis; CMP-3-deoxy-D-manno-octulosonate from 3-deoxy-D-manno-octulosonate and CTP: step 1/1.</text>
</comment>
<dbReference type="NCBIfam" id="NF003952">
    <property type="entry name" value="PRK05450.1-5"/>
    <property type="match status" value="1"/>
</dbReference>
<evidence type="ECO:0000313" key="7">
    <source>
        <dbReference type="Proteomes" id="UP000007394"/>
    </source>
</evidence>
<evidence type="ECO:0000256" key="3">
    <source>
        <dbReference type="ARBA" id="ARBA00022695"/>
    </source>
</evidence>
<comment type="function">
    <text evidence="5">Activates KDO (a required 8-carbon sugar) for incorporation into bacterial lipopolysaccharide in Gram-negative bacteria.</text>
</comment>
<accession>I0AL91</accession>
<dbReference type="NCBIfam" id="NF003950">
    <property type="entry name" value="PRK05450.1-3"/>
    <property type="match status" value="1"/>
</dbReference>
<dbReference type="SUPFAM" id="SSF53448">
    <property type="entry name" value="Nucleotide-diphospho-sugar transferases"/>
    <property type="match status" value="1"/>
</dbReference>
<dbReference type="GO" id="GO:0016020">
    <property type="term" value="C:membrane"/>
    <property type="evidence" value="ECO:0007669"/>
    <property type="project" value="UniProtKB-SubCell"/>
</dbReference>
<dbReference type="NCBIfam" id="NF009905">
    <property type="entry name" value="PRK13368.1"/>
    <property type="match status" value="1"/>
</dbReference>
<proteinExistence type="inferred from homology"/>
<dbReference type="GO" id="GO:0005829">
    <property type="term" value="C:cytosol"/>
    <property type="evidence" value="ECO:0007669"/>
    <property type="project" value="TreeGrafter"/>
</dbReference>
<dbReference type="InterPro" id="IPR004528">
    <property type="entry name" value="KdsB"/>
</dbReference>
<comment type="similarity">
    <text evidence="5">Belongs to the KdsB family.</text>
</comment>
<keyword evidence="3 5" id="KW-0548">Nucleotidyltransferase</keyword>
<dbReference type="GO" id="GO:0033468">
    <property type="term" value="P:CMP-keto-3-deoxy-D-manno-octulosonic acid biosynthetic process"/>
    <property type="evidence" value="ECO:0007669"/>
    <property type="project" value="UniProtKB-UniRule"/>
</dbReference>
<dbReference type="EC" id="2.7.7.38" evidence="5"/>
<dbReference type="CDD" id="cd02517">
    <property type="entry name" value="CMP-KDO-Synthetase"/>
    <property type="match status" value="1"/>
</dbReference>
<evidence type="ECO:0000256" key="5">
    <source>
        <dbReference type="HAMAP-Rule" id="MF_00057"/>
    </source>
</evidence>
<keyword evidence="7" id="KW-1185">Reference proteome</keyword>
<dbReference type="KEGG" id="ial:IALB_2043"/>
<gene>
    <name evidence="5 6" type="primary">kdsB</name>
    <name evidence="6" type="ordered locus">IALB_2043</name>
</gene>
<dbReference type="PANTHER" id="PTHR42866:SF2">
    <property type="entry name" value="3-DEOXY-MANNO-OCTULOSONATE CYTIDYLYLTRANSFERASE, MITOCHONDRIAL"/>
    <property type="match status" value="1"/>
</dbReference>
<keyword evidence="5" id="KW-0963">Cytoplasm</keyword>
<dbReference type="InterPro" id="IPR003329">
    <property type="entry name" value="Cytidylyl_trans"/>
</dbReference>
<evidence type="ECO:0000256" key="2">
    <source>
        <dbReference type="ARBA" id="ARBA00022679"/>
    </source>
</evidence>
<keyword evidence="2 5" id="KW-0808">Transferase</keyword>
<organism evidence="6 7">
    <name type="scientific">Ignavibacterium album (strain DSM 19864 / JCM 16511 / NBRC 101810 / Mat9-16)</name>
    <dbReference type="NCBI Taxonomy" id="945713"/>
    <lineage>
        <taxon>Bacteria</taxon>
        <taxon>Pseudomonadati</taxon>
        <taxon>Ignavibacteriota</taxon>
        <taxon>Ignavibacteria</taxon>
        <taxon>Ignavibacteriales</taxon>
        <taxon>Ignavibacteriaceae</taxon>
        <taxon>Ignavibacterium</taxon>
    </lineage>
</organism>
<dbReference type="PATRIC" id="fig|945713.3.peg.2049"/>
<dbReference type="GO" id="GO:0009103">
    <property type="term" value="P:lipopolysaccharide biosynthetic process"/>
    <property type="evidence" value="ECO:0007669"/>
    <property type="project" value="UniProtKB-UniRule"/>
</dbReference>
<sequence>MIVSDKKSPYILGVIPARFASTRLMGKPLANIGGKPMIQHTYGSALKSKLLNKIIIAVDDDKVADVCKSFGAAVMMTPRDVQTGSDRIAIVAKEFPRADIIVNIQGDEPFIKGIMIDQAIEPLLFDESINVSTLAKKIISVDELTSPSIPKVVFDYENFALYFSRSTIPYVRDAKDESEVLEMADIYKHIGLYAFRRESLFRFTSLEQTDLERWEKLEQLRMLEHGFKIKVVVTEFDTFSVDTPDDLKIARRLYSKLKKKKL</sequence>
<evidence type="ECO:0000256" key="1">
    <source>
        <dbReference type="ARBA" id="ARBA00004370"/>
    </source>
</evidence>
<dbReference type="InterPro" id="IPR029044">
    <property type="entry name" value="Nucleotide-diphossugar_trans"/>
</dbReference>
<name>I0AL91_IGNAJ</name>
<dbReference type="EMBL" id="CP003418">
    <property type="protein sequence ID" value="AFH49748.1"/>
    <property type="molecule type" value="Genomic_DNA"/>
</dbReference>